<evidence type="ECO:0000313" key="6">
    <source>
        <dbReference type="Proteomes" id="UP000186777"/>
    </source>
</evidence>
<accession>A0A1Q6R1W9</accession>
<dbReference type="Proteomes" id="UP000186777">
    <property type="component" value="Unassembled WGS sequence"/>
</dbReference>
<dbReference type="PROSITE" id="PS51459">
    <property type="entry name" value="FIDO"/>
    <property type="match status" value="1"/>
</dbReference>
<organism evidence="5 6">
    <name type="scientific">Phascolarctobacterium succinatutens</name>
    <dbReference type="NCBI Taxonomy" id="626940"/>
    <lineage>
        <taxon>Bacteria</taxon>
        <taxon>Bacillati</taxon>
        <taxon>Bacillota</taxon>
        <taxon>Negativicutes</taxon>
        <taxon>Acidaminococcales</taxon>
        <taxon>Acidaminococcaceae</taxon>
        <taxon>Phascolarctobacterium</taxon>
    </lineage>
</organism>
<feature type="binding site" evidence="2">
    <location>
        <begin position="239"/>
        <end position="240"/>
    </location>
    <ligand>
        <name>ATP</name>
        <dbReference type="ChEBI" id="CHEBI:30616"/>
    </ligand>
</feature>
<feature type="binding site" evidence="2">
    <location>
        <begin position="201"/>
        <end position="208"/>
    </location>
    <ligand>
        <name>ATP</name>
        <dbReference type="ChEBI" id="CHEBI:30616"/>
    </ligand>
</feature>
<dbReference type="GO" id="GO:0005524">
    <property type="term" value="F:ATP binding"/>
    <property type="evidence" value="ECO:0007669"/>
    <property type="project" value="UniProtKB-KW"/>
</dbReference>
<dbReference type="RefSeq" id="WP_303680495.1">
    <property type="nucleotide sequence ID" value="NZ_DBFCBD010000031.1"/>
</dbReference>
<evidence type="ECO:0000313" key="5">
    <source>
        <dbReference type="EMBL" id="OLA36382.1"/>
    </source>
</evidence>
<keyword evidence="2" id="KW-0547">Nucleotide-binding</keyword>
<dbReference type="EMBL" id="MNTG01000046">
    <property type="protein sequence ID" value="OLA36382.1"/>
    <property type="molecule type" value="Genomic_DNA"/>
</dbReference>
<dbReference type="PANTHER" id="PTHR13504">
    <property type="entry name" value="FIDO DOMAIN-CONTAINING PROTEIN DDB_G0283145"/>
    <property type="match status" value="1"/>
</dbReference>
<dbReference type="Gene3D" id="1.10.3290.10">
    <property type="entry name" value="Fido-like domain"/>
    <property type="match status" value="1"/>
</dbReference>
<name>A0A1Q6R1W9_9FIRM</name>
<feature type="active site" evidence="1">
    <location>
        <position position="197"/>
    </location>
</feature>
<reference evidence="5 6" key="1">
    <citation type="journal article" date="2016" name="Nat. Biotechnol.">
        <title>Measurement of bacterial replication rates in microbial communities.</title>
        <authorList>
            <person name="Brown C.T."/>
            <person name="Olm M.R."/>
            <person name="Thomas B.C."/>
            <person name="Banfield J.F."/>
        </authorList>
    </citation>
    <scope>NUCLEOTIDE SEQUENCE [LARGE SCALE GENOMIC DNA]</scope>
    <source>
        <strain evidence="5">46_33</strain>
    </source>
</reference>
<gene>
    <name evidence="5" type="ORF">BHW43_10505</name>
</gene>
<evidence type="ECO:0000256" key="3">
    <source>
        <dbReference type="PIRSR" id="PIRSR640198-3"/>
    </source>
</evidence>
<dbReference type="InterPro" id="IPR036597">
    <property type="entry name" value="Fido-like_dom_sf"/>
</dbReference>
<dbReference type="AlphaFoldDB" id="A0A1Q6R1W9"/>
<protein>
    <submittedName>
        <fullName evidence="5">Cell filamentation protein Fic</fullName>
    </submittedName>
</protein>
<evidence type="ECO:0000256" key="1">
    <source>
        <dbReference type="PIRSR" id="PIRSR640198-1"/>
    </source>
</evidence>
<dbReference type="SUPFAM" id="SSF140931">
    <property type="entry name" value="Fic-like"/>
    <property type="match status" value="1"/>
</dbReference>
<evidence type="ECO:0000259" key="4">
    <source>
        <dbReference type="PROSITE" id="PS51459"/>
    </source>
</evidence>
<feature type="site" description="Important for autoinhibition of adenylyltransferase activity" evidence="3">
    <location>
        <position position="62"/>
    </location>
</feature>
<keyword evidence="2" id="KW-0067">ATP-binding</keyword>
<dbReference type="Pfam" id="PF02661">
    <property type="entry name" value="Fic"/>
    <property type="match status" value="1"/>
</dbReference>
<sequence>MRNFDYAKLSTMLWDTEILSYIAKIHEYKGRQALYLRQKPMELERLVEVAKIQSTEASNRIEGIITTKSRLKQLCEDKTTPKNRDEKEILGYRNALNLIHENYPYIPVKPNYILQLHKELLKFTNLSYGGIFKNTANEIDMRLPDGTMQIIFKPLLPYETPQAIENICASYENTLNKELVDPMLLIPCFILDFLCIHPFNDGNGRMSRLLTLLLLYRSGYVVGQYISIEKAIADTKEVYYESLAASDENWHTEKNNPRPFIKYMLGIILACYREFEERITISEQAGAKSTAYDIVRYYVTQKLGRFTKNDVLNSCPNISSSSAAAALKKLTEEGVISRYGSGKNTFYASNTLHSTEQQTHLR</sequence>
<dbReference type="PANTHER" id="PTHR13504:SF38">
    <property type="entry name" value="FIDO DOMAIN-CONTAINING PROTEIN"/>
    <property type="match status" value="1"/>
</dbReference>
<feature type="domain" description="Fido" evidence="4">
    <location>
        <begin position="108"/>
        <end position="266"/>
    </location>
</feature>
<comment type="caution">
    <text evidence="5">The sequence shown here is derived from an EMBL/GenBank/DDBJ whole genome shotgun (WGS) entry which is preliminary data.</text>
</comment>
<dbReference type="STRING" id="626940.BHW43_10505"/>
<evidence type="ECO:0000256" key="2">
    <source>
        <dbReference type="PIRSR" id="PIRSR640198-2"/>
    </source>
</evidence>
<proteinExistence type="predicted"/>
<dbReference type="InterPro" id="IPR040198">
    <property type="entry name" value="Fido_containing"/>
</dbReference>
<dbReference type="InterPro" id="IPR003812">
    <property type="entry name" value="Fido"/>
</dbReference>